<evidence type="ECO:0000256" key="7">
    <source>
        <dbReference type="RuleBase" id="RU003879"/>
    </source>
</evidence>
<evidence type="ECO:0000256" key="6">
    <source>
        <dbReference type="ARBA" id="ARBA00023136"/>
    </source>
</evidence>
<dbReference type="OrthoDB" id="5456447at2"/>
<keyword evidence="6" id="KW-0472">Membrane</keyword>
<accession>A0A1P8UPX9</accession>
<dbReference type="PANTHER" id="PTHR30558">
    <property type="entry name" value="EXBD MEMBRANE COMPONENT OF PMF-DRIVEN MACROMOLECULE IMPORT SYSTEM"/>
    <property type="match status" value="1"/>
</dbReference>
<dbReference type="STRING" id="1250539.Ga0080574_TMP1106"/>
<dbReference type="PANTHER" id="PTHR30558:SF3">
    <property type="entry name" value="BIOPOLYMER TRANSPORT PROTEIN EXBD-RELATED"/>
    <property type="match status" value="1"/>
</dbReference>
<keyword evidence="7" id="KW-0813">Transport</keyword>
<dbReference type="EMBL" id="CP015093">
    <property type="protein sequence ID" value="APZ51440.1"/>
    <property type="molecule type" value="Genomic_DNA"/>
</dbReference>
<evidence type="ECO:0000256" key="3">
    <source>
        <dbReference type="ARBA" id="ARBA00022475"/>
    </source>
</evidence>
<gene>
    <name evidence="8" type="ORF">Ga0080574_TMP1106</name>
</gene>
<proteinExistence type="inferred from homology"/>
<evidence type="ECO:0000256" key="4">
    <source>
        <dbReference type="ARBA" id="ARBA00022692"/>
    </source>
</evidence>
<dbReference type="AlphaFoldDB" id="A0A1P8UPX9"/>
<evidence type="ECO:0000313" key="9">
    <source>
        <dbReference type="Proteomes" id="UP000187059"/>
    </source>
</evidence>
<evidence type="ECO:0000256" key="2">
    <source>
        <dbReference type="ARBA" id="ARBA00005811"/>
    </source>
</evidence>
<evidence type="ECO:0000256" key="1">
    <source>
        <dbReference type="ARBA" id="ARBA00004162"/>
    </source>
</evidence>
<dbReference type="Pfam" id="PF02472">
    <property type="entry name" value="ExbD"/>
    <property type="match status" value="1"/>
</dbReference>
<dbReference type="GO" id="GO:0005886">
    <property type="term" value="C:plasma membrane"/>
    <property type="evidence" value="ECO:0007669"/>
    <property type="project" value="UniProtKB-SubCell"/>
</dbReference>
<dbReference type="GO" id="GO:0022857">
    <property type="term" value="F:transmembrane transporter activity"/>
    <property type="evidence" value="ECO:0007669"/>
    <property type="project" value="InterPro"/>
</dbReference>
<keyword evidence="4 7" id="KW-0812">Transmembrane</keyword>
<dbReference type="InterPro" id="IPR003400">
    <property type="entry name" value="ExbD"/>
</dbReference>
<protein>
    <submittedName>
        <fullName evidence="8">Biopolymer transport protein ExbD</fullName>
    </submittedName>
</protein>
<keyword evidence="7" id="KW-0653">Protein transport</keyword>
<dbReference type="GO" id="GO:0015031">
    <property type="term" value="P:protein transport"/>
    <property type="evidence" value="ECO:0007669"/>
    <property type="project" value="UniProtKB-KW"/>
</dbReference>
<dbReference type="KEGG" id="paby:Ga0080574_TMP1106"/>
<organism evidence="8 9">
    <name type="scientific">Salipiger abyssi</name>
    <dbReference type="NCBI Taxonomy" id="1250539"/>
    <lineage>
        <taxon>Bacteria</taxon>
        <taxon>Pseudomonadati</taxon>
        <taxon>Pseudomonadota</taxon>
        <taxon>Alphaproteobacteria</taxon>
        <taxon>Rhodobacterales</taxon>
        <taxon>Roseobacteraceae</taxon>
        <taxon>Salipiger</taxon>
    </lineage>
</organism>
<dbReference type="Proteomes" id="UP000187059">
    <property type="component" value="Chromosome"/>
</dbReference>
<name>A0A1P8UPX9_9RHOB</name>
<keyword evidence="5" id="KW-1133">Transmembrane helix</keyword>
<evidence type="ECO:0000313" key="8">
    <source>
        <dbReference type="EMBL" id="APZ51440.1"/>
    </source>
</evidence>
<comment type="subcellular location">
    <subcellularLocation>
        <location evidence="1">Cell membrane</location>
        <topology evidence="1">Single-pass membrane protein</topology>
    </subcellularLocation>
    <subcellularLocation>
        <location evidence="7">Cell membrane</location>
        <topology evidence="7">Single-pass type II membrane protein</topology>
    </subcellularLocation>
</comment>
<comment type="similarity">
    <text evidence="2 7">Belongs to the ExbD/TolR family.</text>
</comment>
<keyword evidence="9" id="KW-1185">Reference proteome</keyword>
<reference evidence="8 9" key="1">
    <citation type="submission" date="2016-04" db="EMBL/GenBank/DDBJ databases">
        <title>Deep-sea bacteria in the southern Pacific.</title>
        <authorList>
            <person name="Tang K."/>
        </authorList>
    </citation>
    <scope>NUCLEOTIDE SEQUENCE [LARGE SCALE GENOMIC DNA]</scope>
    <source>
        <strain evidence="8 9">JLT2014</strain>
    </source>
</reference>
<evidence type="ECO:0000256" key="5">
    <source>
        <dbReference type="ARBA" id="ARBA00022989"/>
    </source>
</evidence>
<keyword evidence="3" id="KW-1003">Cell membrane</keyword>
<sequence length="127" mass="13570">MLNLPQQTRRRRPSLTPMIDVVFLLLVFFMLAARFGSVEALPLTLAGGGSERWQGPPRLVTVAPDALLLNGQPVSDLPEALAPLMQGPDDTILLRPAPGTDTERLAQVLAALRDAGLTSLALLEPAP</sequence>
<dbReference type="RefSeq" id="WP_076695956.1">
    <property type="nucleotide sequence ID" value="NZ_CP015093.1"/>
</dbReference>